<dbReference type="Gramene" id="mRNA:HanXRQr2_Chr02g0069951">
    <property type="protein sequence ID" value="mRNA:HanXRQr2_Chr02g0069951"/>
    <property type="gene ID" value="HanXRQr2_Chr02g0069951"/>
</dbReference>
<reference evidence="1 3" key="1">
    <citation type="journal article" date="2017" name="Nature">
        <title>The sunflower genome provides insights into oil metabolism, flowering and Asterid evolution.</title>
        <authorList>
            <person name="Badouin H."/>
            <person name="Gouzy J."/>
            <person name="Grassa C.J."/>
            <person name="Murat F."/>
            <person name="Staton S.E."/>
            <person name="Cottret L."/>
            <person name="Lelandais-Briere C."/>
            <person name="Owens G.L."/>
            <person name="Carrere S."/>
            <person name="Mayjonade B."/>
            <person name="Legrand L."/>
            <person name="Gill N."/>
            <person name="Kane N.C."/>
            <person name="Bowers J.E."/>
            <person name="Hubner S."/>
            <person name="Bellec A."/>
            <person name="Berard A."/>
            <person name="Berges H."/>
            <person name="Blanchet N."/>
            <person name="Boniface M.C."/>
            <person name="Brunel D."/>
            <person name="Catrice O."/>
            <person name="Chaidir N."/>
            <person name="Claudel C."/>
            <person name="Donnadieu C."/>
            <person name="Faraut T."/>
            <person name="Fievet G."/>
            <person name="Helmstetter N."/>
            <person name="King M."/>
            <person name="Knapp S.J."/>
            <person name="Lai Z."/>
            <person name="Le Paslier M.C."/>
            <person name="Lippi Y."/>
            <person name="Lorenzon L."/>
            <person name="Mandel J.R."/>
            <person name="Marage G."/>
            <person name="Marchand G."/>
            <person name="Marquand E."/>
            <person name="Bret-Mestries E."/>
            <person name="Morien E."/>
            <person name="Nambeesan S."/>
            <person name="Nguyen T."/>
            <person name="Pegot-Espagnet P."/>
            <person name="Pouilly N."/>
            <person name="Raftis F."/>
            <person name="Sallet E."/>
            <person name="Schiex T."/>
            <person name="Thomas J."/>
            <person name="Vandecasteele C."/>
            <person name="Vares D."/>
            <person name="Vear F."/>
            <person name="Vautrin S."/>
            <person name="Crespi M."/>
            <person name="Mangin B."/>
            <person name="Burke J.M."/>
            <person name="Salse J."/>
            <person name="Munos S."/>
            <person name="Vincourt P."/>
            <person name="Rieseberg L.H."/>
            <person name="Langlade N.B."/>
        </authorList>
    </citation>
    <scope>NUCLEOTIDE SEQUENCE [LARGE SCALE GENOMIC DNA]</scope>
    <source>
        <strain evidence="3">cv. SF193</strain>
        <tissue evidence="1">Leaves</tissue>
    </source>
</reference>
<protein>
    <submittedName>
        <fullName evidence="2">Uncharacterized protein</fullName>
    </submittedName>
</protein>
<organism evidence="2 3">
    <name type="scientific">Helianthus annuus</name>
    <name type="common">Common sunflower</name>
    <dbReference type="NCBI Taxonomy" id="4232"/>
    <lineage>
        <taxon>Eukaryota</taxon>
        <taxon>Viridiplantae</taxon>
        <taxon>Streptophyta</taxon>
        <taxon>Embryophyta</taxon>
        <taxon>Tracheophyta</taxon>
        <taxon>Spermatophyta</taxon>
        <taxon>Magnoliopsida</taxon>
        <taxon>eudicotyledons</taxon>
        <taxon>Gunneridae</taxon>
        <taxon>Pentapetalae</taxon>
        <taxon>asterids</taxon>
        <taxon>campanulids</taxon>
        <taxon>Asterales</taxon>
        <taxon>Asteraceae</taxon>
        <taxon>Asteroideae</taxon>
        <taxon>Heliantheae alliance</taxon>
        <taxon>Heliantheae</taxon>
        <taxon>Helianthus</taxon>
    </lineage>
</organism>
<accession>A0A251VHR7</accession>
<proteinExistence type="predicted"/>
<dbReference type="EMBL" id="MNCJ02000317">
    <property type="protein sequence ID" value="KAF5818776.1"/>
    <property type="molecule type" value="Genomic_DNA"/>
</dbReference>
<gene>
    <name evidence="2" type="ORF">HannXRQ_Chr02g0048191</name>
    <name evidence="1" type="ORF">HanXRQr2_Chr02g0069951</name>
</gene>
<evidence type="ECO:0000313" key="1">
    <source>
        <dbReference type="EMBL" id="KAF5818776.1"/>
    </source>
</evidence>
<reference evidence="2" key="2">
    <citation type="submission" date="2017-02" db="EMBL/GenBank/DDBJ databases">
        <title>Sunflower complete genome.</title>
        <authorList>
            <person name="Langlade N."/>
            <person name="Munos S."/>
        </authorList>
    </citation>
    <scope>NUCLEOTIDE SEQUENCE [LARGE SCALE GENOMIC DNA]</scope>
    <source>
        <tissue evidence="2">Leaves</tissue>
    </source>
</reference>
<evidence type="ECO:0000313" key="2">
    <source>
        <dbReference type="EMBL" id="OTG34656.1"/>
    </source>
</evidence>
<reference evidence="1" key="3">
    <citation type="submission" date="2020-06" db="EMBL/GenBank/DDBJ databases">
        <title>Helianthus annuus Genome sequencing and assembly Release 2.</title>
        <authorList>
            <person name="Gouzy J."/>
            <person name="Langlade N."/>
            <person name="Munos S."/>
        </authorList>
    </citation>
    <scope>NUCLEOTIDE SEQUENCE</scope>
    <source>
        <tissue evidence="1">Leaves</tissue>
    </source>
</reference>
<dbReference type="Proteomes" id="UP000215914">
    <property type="component" value="Chromosome 2"/>
</dbReference>
<dbReference type="AlphaFoldDB" id="A0A251VHR7"/>
<sequence length="54" mass="6135">MEVHGYIKNTCETRKAIWSIFGGTRSLRSSRFSLSSSLIPSKNCQETNREQGIE</sequence>
<dbReference type="EMBL" id="CM007891">
    <property type="protein sequence ID" value="OTG34656.1"/>
    <property type="molecule type" value="Genomic_DNA"/>
</dbReference>
<name>A0A251VHR7_HELAN</name>
<evidence type="ECO:0000313" key="3">
    <source>
        <dbReference type="Proteomes" id="UP000215914"/>
    </source>
</evidence>
<keyword evidence="3" id="KW-1185">Reference proteome</keyword>
<dbReference type="InParanoid" id="A0A251VHR7"/>